<evidence type="ECO:0000256" key="4">
    <source>
        <dbReference type="ARBA" id="ARBA00023014"/>
    </source>
</evidence>
<proteinExistence type="predicted"/>
<reference evidence="5 6" key="1">
    <citation type="journal article" date="2007" name="Science">
        <title>Genomic minimalism in the early diverging intestinal parasite Giardia lamblia.</title>
        <authorList>
            <person name="Morrison H.G."/>
            <person name="McArthur A.G."/>
            <person name="Gillin F.D."/>
            <person name="Aley S.B."/>
            <person name="Adam R.D."/>
            <person name="Olsen G.J."/>
            <person name="Best A.A."/>
            <person name="Cande W.Z."/>
            <person name="Chen F."/>
            <person name="Cipriano M.J."/>
            <person name="Davids B.J."/>
            <person name="Dawson S.C."/>
            <person name="Elmendorf H.G."/>
            <person name="Hehl A.B."/>
            <person name="Holder M.E."/>
            <person name="Huse S.M."/>
            <person name="Kim U.U."/>
            <person name="Lasek-Nesselquist E."/>
            <person name="Manning G."/>
            <person name="Nigam A."/>
            <person name="Nixon J.E."/>
            <person name="Palm D."/>
            <person name="Passamaneck N.E."/>
            <person name="Prabhu A."/>
            <person name="Reich C.I."/>
            <person name="Reiner D.S."/>
            <person name="Samuelson J."/>
            <person name="Svard S.G."/>
            <person name="Sogin M.L."/>
        </authorList>
    </citation>
    <scope>NUCLEOTIDE SEQUENCE [LARGE SCALE GENOMIC DNA]</scope>
    <source>
        <strain evidence="5 6">WB C6</strain>
    </source>
</reference>
<dbReference type="Proteomes" id="UP000001548">
    <property type="component" value="Unassembled WGS sequence"/>
</dbReference>
<keyword evidence="1" id="KW-0004">4Fe-4S</keyword>
<dbReference type="InterPro" id="IPR017896">
    <property type="entry name" value="4Fe4S_Fe-S-bd"/>
</dbReference>
<protein>
    <submittedName>
        <fullName evidence="5">Ferredoxin</fullName>
    </submittedName>
</protein>
<evidence type="ECO:0000256" key="1">
    <source>
        <dbReference type="ARBA" id="ARBA00022485"/>
    </source>
</evidence>
<keyword evidence="4" id="KW-0411">Iron-sulfur</keyword>
<evidence type="ECO:0000256" key="2">
    <source>
        <dbReference type="ARBA" id="ARBA00022723"/>
    </source>
</evidence>
<dbReference type="EMBL" id="AACB03000003">
    <property type="protein sequence ID" value="KAE8302926.1"/>
    <property type="molecule type" value="Genomic_DNA"/>
</dbReference>
<evidence type="ECO:0000313" key="6">
    <source>
        <dbReference type="Proteomes" id="UP000001548"/>
    </source>
</evidence>
<keyword evidence="2" id="KW-0479">Metal-binding</keyword>
<dbReference type="Gene3D" id="3.30.70.20">
    <property type="match status" value="1"/>
</dbReference>
<dbReference type="HOGENOM" id="CLU_139698_5_5_1"/>
<dbReference type="InterPro" id="IPR017900">
    <property type="entry name" value="4Fe4S_Fe_S_CS"/>
</dbReference>
<sequence>MQRIILDVDACTLCGQCVQACPLSILVIQNNKISLRDPHKCFQCLQCMQICPEDCFSFPPVYEIDTDTQNKS</sequence>
<gene>
    <name evidence="5" type="ORF">GL50803_0023325</name>
</gene>
<dbReference type="AlphaFoldDB" id="D3KFY4"/>
<dbReference type="InterPro" id="IPR050572">
    <property type="entry name" value="Fe-S_Ferredoxin"/>
</dbReference>
<name>D3KFY4_GIAIC</name>
<dbReference type="GO" id="GO:0051539">
    <property type="term" value="F:4 iron, 4 sulfur cluster binding"/>
    <property type="evidence" value="ECO:0007669"/>
    <property type="project" value="UniProtKB-KW"/>
</dbReference>
<comment type="caution">
    <text evidence="5">The sequence shown here is derived from an EMBL/GenBank/DDBJ whole genome shotgun (WGS) entry which is preliminary data.</text>
</comment>
<evidence type="ECO:0000256" key="3">
    <source>
        <dbReference type="ARBA" id="ARBA00023004"/>
    </source>
</evidence>
<evidence type="ECO:0000313" key="5">
    <source>
        <dbReference type="EMBL" id="KAE8302926.1"/>
    </source>
</evidence>
<dbReference type="PROSITE" id="PS00198">
    <property type="entry name" value="4FE4S_FER_1"/>
    <property type="match status" value="2"/>
</dbReference>
<dbReference type="GO" id="GO:0046872">
    <property type="term" value="F:metal ion binding"/>
    <property type="evidence" value="ECO:0007669"/>
    <property type="project" value="UniProtKB-KW"/>
</dbReference>
<organism evidence="5 6">
    <name type="scientific">Giardia intestinalis (strain ATCC 50803 / WB clone C6)</name>
    <name type="common">Giardia lamblia</name>
    <dbReference type="NCBI Taxonomy" id="184922"/>
    <lineage>
        <taxon>Eukaryota</taxon>
        <taxon>Metamonada</taxon>
        <taxon>Diplomonadida</taxon>
        <taxon>Hexamitidae</taxon>
        <taxon>Giardiinae</taxon>
        <taxon>Giardia</taxon>
    </lineage>
</organism>
<accession>D3KFY4</accession>
<keyword evidence="3" id="KW-0408">Iron</keyword>
<dbReference type="PANTHER" id="PTHR43687">
    <property type="entry name" value="ADENYLYLSULFATE REDUCTASE, BETA SUBUNIT"/>
    <property type="match status" value="1"/>
</dbReference>
<dbReference type="SUPFAM" id="SSF54862">
    <property type="entry name" value="4Fe-4S ferredoxins"/>
    <property type="match status" value="1"/>
</dbReference>
<keyword evidence="6" id="KW-1185">Reference proteome</keyword>
<dbReference type="Pfam" id="PF13237">
    <property type="entry name" value="Fer4_10"/>
    <property type="match status" value="1"/>
</dbReference>
<dbReference type="VEuPathDB" id="GiardiaDB:GL50803_23325"/>
<dbReference type="PROSITE" id="PS51379">
    <property type="entry name" value="4FE4S_FER_2"/>
    <property type="match status" value="2"/>
</dbReference>
<dbReference type="PANTHER" id="PTHR43687:SF1">
    <property type="entry name" value="FERREDOXIN III"/>
    <property type="match status" value="1"/>
</dbReference>